<dbReference type="GO" id="GO:0060964">
    <property type="term" value="P:regulation of miRNA-mediated gene silencing"/>
    <property type="evidence" value="ECO:0007669"/>
    <property type="project" value="InterPro"/>
</dbReference>
<evidence type="ECO:0000256" key="5">
    <source>
        <dbReference type="ARBA" id="ARBA00022473"/>
    </source>
</evidence>
<reference evidence="15" key="1">
    <citation type="submission" date="2016-12" db="EMBL/GenBank/DDBJ databases">
        <title>The small non-coding RNA processing machinery of two living fossil species, lungfish and coelacanth, gives new insights into the evolution of the Argonaute protein family.</title>
        <authorList>
            <person name="Biscotti M.A."/>
            <person name="Canapa A."/>
            <person name="Forconi M."/>
            <person name="Gerdol M."/>
            <person name="Pallavicini A."/>
            <person name="Schartl M."/>
            <person name="Barucca M."/>
        </authorList>
    </citation>
    <scope>NUCLEOTIDE SEQUENCE</scope>
    <source>
        <tissue evidence="15">Gonad</tissue>
    </source>
</reference>
<feature type="domain" description="Maelstrom" evidence="14">
    <location>
        <begin position="127"/>
        <end position="322"/>
    </location>
</feature>
<dbReference type="OrthoDB" id="24555at2759"/>
<dbReference type="EMBL" id="LT674434">
    <property type="protein sequence ID" value="SIP62990.1"/>
    <property type="molecule type" value="mRNA"/>
</dbReference>
<evidence type="ECO:0000256" key="9">
    <source>
        <dbReference type="ARBA" id="ARBA00023158"/>
    </source>
</evidence>
<evidence type="ECO:0000313" key="15">
    <source>
        <dbReference type="EMBL" id="SIP62990.1"/>
    </source>
</evidence>
<dbReference type="GO" id="GO:0045892">
    <property type="term" value="P:negative regulation of DNA-templated transcription"/>
    <property type="evidence" value="ECO:0007669"/>
    <property type="project" value="TreeGrafter"/>
</dbReference>
<evidence type="ECO:0000256" key="11">
    <source>
        <dbReference type="ARBA" id="ARBA00023254"/>
    </source>
</evidence>
<evidence type="ECO:0000256" key="3">
    <source>
        <dbReference type="ARBA" id="ARBA00007057"/>
    </source>
</evidence>
<evidence type="ECO:0000256" key="6">
    <source>
        <dbReference type="ARBA" id="ARBA00022490"/>
    </source>
</evidence>
<dbReference type="Pfam" id="PF13017">
    <property type="entry name" value="Maelstrom"/>
    <property type="match status" value="1"/>
</dbReference>
<dbReference type="GO" id="GO:0007140">
    <property type="term" value="P:male meiotic nuclear division"/>
    <property type="evidence" value="ECO:0007669"/>
    <property type="project" value="TreeGrafter"/>
</dbReference>
<comment type="function">
    <text evidence="12">Plays a central role during spermatogenesis by repressing transposable elements and preventing their mobilization, which is essential for the germline integrity. Acts via the piRNA metabolic process, which mediates the repression of transposable elements during meiosis by forming complexes composed of piRNAs and Piwi proteins and governs the methylation and subsequent repression of transposons. Its association with piP-bodies suggests a participation in the secondary piRNAs metabolic process. Required for the localization of germ-cell factors to the meiotic nuage.</text>
</comment>
<keyword evidence="8" id="KW-0238">DNA-binding</keyword>
<evidence type="ECO:0000256" key="1">
    <source>
        <dbReference type="ARBA" id="ARBA00004123"/>
    </source>
</evidence>
<dbReference type="Gene3D" id="1.10.30.10">
    <property type="entry name" value="High mobility group box domain"/>
    <property type="match status" value="1"/>
</dbReference>
<dbReference type="InterPro" id="IPR036910">
    <property type="entry name" value="HMG_box_dom_sf"/>
</dbReference>
<dbReference type="PANTHER" id="PTHR21358:SF4">
    <property type="entry name" value="PROTEIN MAELSTROM HOMOLOG"/>
    <property type="match status" value="1"/>
</dbReference>
<protein>
    <recommendedName>
        <fullName evidence="4">Protein maelstrom homolog</fullName>
    </recommendedName>
</protein>
<comment type="subcellular location">
    <subcellularLocation>
        <location evidence="2">Cytoplasm</location>
    </subcellularLocation>
    <subcellularLocation>
        <location evidence="1">Nucleus</location>
    </subcellularLocation>
</comment>
<evidence type="ECO:0000259" key="13">
    <source>
        <dbReference type="Pfam" id="PF09011"/>
    </source>
</evidence>
<evidence type="ECO:0000256" key="8">
    <source>
        <dbReference type="ARBA" id="ARBA00023125"/>
    </source>
</evidence>
<dbReference type="InterPro" id="IPR039259">
    <property type="entry name" value="Protein_maelstrom"/>
</dbReference>
<dbReference type="Pfam" id="PF09011">
    <property type="entry name" value="HMG_box_2"/>
    <property type="match status" value="1"/>
</dbReference>
<evidence type="ECO:0000256" key="10">
    <source>
        <dbReference type="ARBA" id="ARBA00023242"/>
    </source>
</evidence>
<evidence type="ECO:0000256" key="4">
    <source>
        <dbReference type="ARBA" id="ARBA00021076"/>
    </source>
</evidence>
<dbReference type="GO" id="GO:0043186">
    <property type="term" value="C:P granule"/>
    <property type="evidence" value="ECO:0007669"/>
    <property type="project" value="TreeGrafter"/>
</dbReference>
<keyword evidence="11" id="KW-0469">Meiosis</keyword>
<dbReference type="GO" id="GO:0034587">
    <property type="term" value="P:piRNA processing"/>
    <property type="evidence" value="ECO:0007669"/>
    <property type="project" value="TreeGrafter"/>
</dbReference>
<accession>A0A1W1ELL0</accession>
<evidence type="ECO:0000256" key="7">
    <source>
        <dbReference type="ARBA" id="ARBA00022782"/>
    </source>
</evidence>
<dbReference type="GO" id="GO:0030154">
    <property type="term" value="P:cell differentiation"/>
    <property type="evidence" value="ECO:0007669"/>
    <property type="project" value="UniProtKB-KW"/>
</dbReference>
<keyword evidence="9" id="KW-0943">RNA-mediated gene silencing</keyword>
<dbReference type="GO" id="GO:0043565">
    <property type="term" value="F:sequence-specific DNA binding"/>
    <property type="evidence" value="ECO:0007669"/>
    <property type="project" value="TreeGrafter"/>
</dbReference>
<keyword evidence="7" id="KW-0221">Differentiation</keyword>
<gene>
    <name evidence="15" type="primary">Mael</name>
</gene>
<comment type="similarity">
    <text evidence="3">Belongs to the maelstrom family.</text>
</comment>
<dbReference type="SUPFAM" id="SSF47095">
    <property type="entry name" value="HMG-box"/>
    <property type="match status" value="1"/>
</dbReference>
<proteinExistence type="evidence at transcript level"/>
<evidence type="ECO:0000259" key="14">
    <source>
        <dbReference type="Pfam" id="PF13017"/>
    </source>
</evidence>
<dbReference type="AlphaFoldDB" id="A0A1W1ELL0"/>
<dbReference type="GO" id="GO:0005634">
    <property type="term" value="C:nucleus"/>
    <property type="evidence" value="ECO:0007669"/>
    <property type="project" value="UniProtKB-SubCell"/>
</dbReference>
<sequence>MPNKKAVRNAYYFFVLEKVPELQAKGFNVKNIKDAIPLCSGDWALLTIEEKMKYGEMAQKWKEDHSSACESEPKQTLKSTMPVVKNVPDAVEPQVTAMPWPNNQAVLGNIVYIIEVFSLGEMPPACGQRFLPCEIACVKYCLQDGILGEFHCFPDPGEIPCGFRYHCQAGSEASHKIPVSGFELADDNYHKIFKNLCEFVGISSGSFVPVYCKKEDWYRVNWCLNWLARKAGRICRLLVCELEDLVVKVYKYRLKEEPSVTLVRSMLEVFQWDYTRNTRCKWHEENDIVDCALAVCKKYTYCVSEALAPIYGFPLTPAHIPEWGEKCGTIINPKVVVMDAGRFMKSKSLNTVEDKGSAGLNAEASAAGGEQSLFPSGVIPGVLSAVRGRGITRRIPF</sequence>
<feature type="domain" description="HMG box" evidence="13">
    <location>
        <begin position="2"/>
        <end position="67"/>
    </location>
</feature>
<organism evidence="15">
    <name type="scientific">Protopterus annectens</name>
    <name type="common">African lungfish</name>
    <dbReference type="NCBI Taxonomy" id="7888"/>
    <lineage>
        <taxon>Eukaryota</taxon>
        <taxon>Metazoa</taxon>
        <taxon>Chordata</taxon>
        <taxon>Craniata</taxon>
        <taxon>Vertebrata</taxon>
        <taxon>Euteleostomi</taxon>
        <taxon>Dipnomorpha</taxon>
        <taxon>Ceratodontiformes</taxon>
        <taxon>Lepidosirenoidei</taxon>
        <taxon>Protopteridae</taxon>
        <taxon>Protopterus</taxon>
    </lineage>
</organism>
<keyword evidence="6" id="KW-0963">Cytoplasm</keyword>
<dbReference type="PANTHER" id="PTHR21358">
    <property type="entry name" value="PROTEIN MAELSTROM HOMOLOG"/>
    <property type="match status" value="1"/>
</dbReference>
<dbReference type="CDD" id="cd21992">
    <property type="entry name" value="HMG-box_MAEL"/>
    <property type="match status" value="1"/>
</dbReference>
<evidence type="ECO:0000256" key="2">
    <source>
        <dbReference type="ARBA" id="ARBA00004496"/>
    </source>
</evidence>
<dbReference type="InterPro" id="IPR009071">
    <property type="entry name" value="HMG_box_dom"/>
</dbReference>
<name>A0A1W1ELL0_PROAN</name>
<dbReference type="GeneID" id="122803471"/>
<keyword evidence="10" id="KW-0539">Nucleus</keyword>
<dbReference type="RefSeq" id="XP_043929026.1">
    <property type="nucleotide sequence ID" value="XM_044073091.1"/>
</dbReference>
<dbReference type="InterPro" id="IPR024970">
    <property type="entry name" value="Maelstrom"/>
</dbReference>
<dbReference type="GO" id="GO:0007283">
    <property type="term" value="P:spermatogenesis"/>
    <property type="evidence" value="ECO:0007669"/>
    <property type="project" value="TreeGrafter"/>
</dbReference>
<evidence type="ECO:0000256" key="12">
    <source>
        <dbReference type="ARBA" id="ARBA00025698"/>
    </source>
</evidence>
<keyword evidence="5" id="KW-0217">Developmental protein</keyword>